<sequence length="119" mass="11248">MNLFASALHAALATASLGKAPSWTSDPPDPAPGTAARGALTGASAVSLPPLGGTFAAATRSPASGAGTGLAPARRPSIGASGTALRSIAAEELAPALVAIAESPSPLTLSPPGSSGLIL</sequence>
<evidence type="ECO:0000313" key="2">
    <source>
        <dbReference type="EMBL" id="MCW6537416.1"/>
    </source>
</evidence>
<accession>A0AA41ZIP5</accession>
<protein>
    <submittedName>
        <fullName evidence="2">Uncharacterized protein</fullName>
    </submittedName>
</protein>
<evidence type="ECO:0000313" key="3">
    <source>
        <dbReference type="Proteomes" id="UP001165565"/>
    </source>
</evidence>
<feature type="region of interest" description="Disordered" evidence="1">
    <location>
        <begin position="17"/>
        <end position="40"/>
    </location>
</feature>
<dbReference type="AlphaFoldDB" id="A0AA41ZIP5"/>
<name>A0AA41ZIP5_9SPHN</name>
<gene>
    <name evidence="2" type="ORF">NEE01_21770</name>
</gene>
<reference evidence="2" key="1">
    <citation type="submission" date="2022-06" db="EMBL/GenBank/DDBJ databases">
        <title>Sphingomonas sp. nov. isolated from rhizosphere soil of tomato.</title>
        <authorList>
            <person name="Dong H."/>
            <person name="Gao R."/>
        </authorList>
    </citation>
    <scope>NUCLEOTIDE SEQUENCE</scope>
    <source>
        <strain evidence="2">MMSM24</strain>
    </source>
</reference>
<comment type="caution">
    <text evidence="2">The sequence shown here is derived from an EMBL/GenBank/DDBJ whole genome shotgun (WGS) entry which is preliminary data.</text>
</comment>
<proteinExistence type="predicted"/>
<feature type="region of interest" description="Disordered" evidence="1">
    <location>
        <begin position="57"/>
        <end position="76"/>
    </location>
</feature>
<dbReference type="EMBL" id="JANFAV010000022">
    <property type="protein sequence ID" value="MCW6537416.1"/>
    <property type="molecule type" value="Genomic_DNA"/>
</dbReference>
<keyword evidence="3" id="KW-1185">Reference proteome</keyword>
<dbReference type="Proteomes" id="UP001165565">
    <property type="component" value="Unassembled WGS sequence"/>
</dbReference>
<organism evidence="2 3">
    <name type="scientific">Sphingomonas lycopersici</name>
    <dbReference type="NCBI Taxonomy" id="2951807"/>
    <lineage>
        <taxon>Bacteria</taxon>
        <taxon>Pseudomonadati</taxon>
        <taxon>Pseudomonadota</taxon>
        <taxon>Alphaproteobacteria</taxon>
        <taxon>Sphingomonadales</taxon>
        <taxon>Sphingomonadaceae</taxon>
        <taxon>Sphingomonas</taxon>
    </lineage>
</organism>
<evidence type="ECO:0000256" key="1">
    <source>
        <dbReference type="SAM" id="MobiDB-lite"/>
    </source>
</evidence>
<dbReference type="RefSeq" id="WP_265271451.1">
    <property type="nucleotide sequence ID" value="NZ_JANFAV010000022.1"/>
</dbReference>